<comment type="similarity">
    <text evidence="8">Belongs to the snail C2H2-type zinc-finger protein family.</text>
</comment>
<dbReference type="GO" id="GO:0008270">
    <property type="term" value="F:zinc ion binding"/>
    <property type="evidence" value="ECO:0007669"/>
    <property type="project" value="UniProtKB-KW"/>
</dbReference>
<dbReference type="FunFam" id="3.30.160.60:FF:000446">
    <property type="entry name" value="Zinc finger protein"/>
    <property type="match status" value="1"/>
</dbReference>
<feature type="domain" description="C2H2-type" evidence="10">
    <location>
        <begin position="207"/>
        <end position="234"/>
    </location>
</feature>
<feature type="domain" description="C2H2-type" evidence="10">
    <location>
        <begin position="263"/>
        <end position="296"/>
    </location>
</feature>
<evidence type="ECO:0000256" key="4">
    <source>
        <dbReference type="ARBA" id="ARBA00022771"/>
    </source>
</evidence>
<comment type="subcellular location">
    <subcellularLocation>
        <location evidence="1">Nucleus</location>
    </subcellularLocation>
</comment>
<evidence type="ECO:0000313" key="12">
    <source>
        <dbReference type="WBParaSite" id="ACRNAN_scaffold2856.g32372.t1"/>
    </source>
</evidence>
<dbReference type="GO" id="GO:0005634">
    <property type="term" value="C:nucleus"/>
    <property type="evidence" value="ECO:0007669"/>
    <property type="project" value="UniProtKB-SubCell"/>
</dbReference>
<dbReference type="InterPro" id="IPR036236">
    <property type="entry name" value="Znf_C2H2_sf"/>
</dbReference>
<dbReference type="SUPFAM" id="SSF57667">
    <property type="entry name" value="beta-beta-alpha zinc fingers"/>
    <property type="match status" value="3"/>
</dbReference>
<dbReference type="Pfam" id="PF13912">
    <property type="entry name" value="zf-C2H2_6"/>
    <property type="match status" value="1"/>
</dbReference>
<feature type="domain" description="C2H2-type" evidence="10">
    <location>
        <begin position="235"/>
        <end position="262"/>
    </location>
</feature>
<dbReference type="GO" id="GO:0000122">
    <property type="term" value="P:negative regulation of transcription by RNA polymerase II"/>
    <property type="evidence" value="ECO:0007669"/>
    <property type="project" value="UniProtKB-ARBA"/>
</dbReference>
<proteinExistence type="inferred from homology"/>
<evidence type="ECO:0000256" key="6">
    <source>
        <dbReference type="ARBA" id="ARBA00023125"/>
    </source>
</evidence>
<dbReference type="Gene3D" id="3.30.160.60">
    <property type="entry name" value="Classic Zinc Finger"/>
    <property type="match status" value="4"/>
</dbReference>
<dbReference type="FunFam" id="3.30.160.60:FF:000043">
    <property type="entry name" value="Scratch family zinc finger 2"/>
    <property type="match status" value="1"/>
</dbReference>
<keyword evidence="6" id="KW-0238">DNA-binding</keyword>
<dbReference type="InterPro" id="IPR013087">
    <property type="entry name" value="Znf_C2H2_type"/>
</dbReference>
<dbReference type="FunFam" id="3.30.160.60:FF:001465">
    <property type="entry name" value="Zinc finger protein 560"/>
    <property type="match status" value="1"/>
</dbReference>
<evidence type="ECO:0000256" key="1">
    <source>
        <dbReference type="ARBA" id="ARBA00004123"/>
    </source>
</evidence>
<dbReference type="GO" id="GO:0000978">
    <property type="term" value="F:RNA polymerase II cis-regulatory region sequence-specific DNA binding"/>
    <property type="evidence" value="ECO:0007669"/>
    <property type="project" value="TreeGrafter"/>
</dbReference>
<evidence type="ECO:0000256" key="5">
    <source>
        <dbReference type="ARBA" id="ARBA00022833"/>
    </source>
</evidence>
<keyword evidence="11" id="KW-1185">Reference proteome</keyword>
<feature type="domain" description="C2H2-type" evidence="10">
    <location>
        <begin position="150"/>
        <end position="177"/>
    </location>
</feature>
<dbReference type="PANTHER" id="PTHR24388">
    <property type="entry name" value="ZINC FINGER PROTEIN"/>
    <property type="match status" value="1"/>
</dbReference>
<protein>
    <submittedName>
        <fullName evidence="12">C2H2-type domain-containing protein</fullName>
    </submittedName>
</protein>
<dbReference type="SMART" id="SM00355">
    <property type="entry name" value="ZnF_C2H2"/>
    <property type="match status" value="5"/>
</dbReference>
<keyword evidence="4 9" id="KW-0863">Zinc-finger</keyword>
<keyword evidence="2" id="KW-0479">Metal-binding</keyword>
<dbReference type="InterPro" id="IPR050527">
    <property type="entry name" value="Snail/Krueppel_Znf"/>
</dbReference>
<dbReference type="WBParaSite" id="ACRNAN_scaffold2856.g32372.t1">
    <property type="protein sequence ID" value="ACRNAN_scaffold2856.g32372.t1"/>
    <property type="gene ID" value="ACRNAN_scaffold2856.g32372"/>
</dbReference>
<dbReference type="GO" id="GO:0000981">
    <property type="term" value="F:DNA-binding transcription factor activity, RNA polymerase II-specific"/>
    <property type="evidence" value="ECO:0007669"/>
    <property type="project" value="TreeGrafter"/>
</dbReference>
<dbReference type="PROSITE" id="PS00028">
    <property type="entry name" value="ZINC_FINGER_C2H2_1"/>
    <property type="match status" value="4"/>
</dbReference>
<sequence>MIPPIGNIHPTAFPNLRGLPAINNLPLNQLQAMYSLQFCLLSNSKLKNSPIISGSKSIQPNSSKPFGLIESVETKKECENLKSSFSIDDILQRSVSTPQTRRTTPQFIRTPETVDYTVEDLQYSDGRCKKRQASPESMDNSVTGIYQERHICSECGKGYATSSNLSRHKQTHRPLDSPHAKRCPYCERVYVSMPALSMHLLTHQASHKCPVCEKVFSRPWLLKGHMRSHTGQKPFGCAHCGKAFADRSNLRAHMHTHTGVKKHACKSCGKLFALKSYLNKHMETACLRKIHSDTSLNNEELISVT</sequence>
<reference evidence="12" key="1">
    <citation type="submission" date="2022-11" db="UniProtKB">
        <authorList>
            <consortium name="WormBaseParasite"/>
        </authorList>
    </citation>
    <scope>IDENTIFICATION</scope>
</reference>
<evidence type="ECO:0000256" key="3">
    <source>
        <dbReference type="ARBA" id="ARBA00022737"/>
    </source>
</evidence>
<dbReference type="Pfam" id="PF00096">
    <property type="entry name" value="zf-C2H2"/>
    <property type="match status" value="4"/>
</dbReference>
<keyword evidence="3" id="KW-0677">Repeat</keyword>
<keyword evidence="7" id="KW-0539">Nucleus</keyword>
<accession>A0A914DIQ7</accession>
<dbReference type="Proteomes" id="UP000887540">
    <property type="component" value="Unplaced"/>
</dbReference>
<dbReference type="AlphaFoldDB" id="A0A914DIQ7"/>
<organism evidence="11 12">
    <name type="scientific">Acrobeloides nanus</name>
    <dbReference type="NCBI Taxonomy" id="290746"/>
    <lineage>
        <taxon>Eukaryota</taxon>
        <taxon>Metazoa</taxon>
        <taxon>Ecdysozoa</taxon>
        <taxon>Nematoda</taxon>
        <taxon>Chromadorea</taxon>
        <taxon>Rhabditida</taxon>
        <taxon>Tylenchina</taxon>
        <taxon>Cephalobomorpha</taxon>
        <taxon>Cephaloboidea</taxon>
        <taxon>Cephalobidae</taxon>
        <taxon>Acrobeloides</taxon>
    </lineage>
</organism>
<evidence type="ECO:0000256" key="2">
    <source>
        <dbReference type="ARBA" id="ARBA00022723"/>
    </source>
</evidence>
<evidence type="ECO:0000256" key="8">
    <source>
        <dbReference type="ARBA" id="ARBA00037948"/>
    </source>
</evidence>
<evidence type="ECO:0000256" key="9">
    <source>
        <dbReference type="PROSITE-ProRule" id="PRU00042"/>
    </source>
</evidence>
<keyword evidence="5" id="KW-0862">Zinc</keyword>
<dbReference type="FunFam" id="3.30.160.60:FF:000100">
    <property type="entry name" value="Zinc finger 45-like"/>
    <property type="match status" value="1"/>
</dbReference>
<evidence type="ECO:0000259" key="10">
    <source>
        <dbReference type="PROSITE" id="PS50157"/>
    </source>
</evidence>
<name>A0A914DIQ7_9BILA</name>
<dbReference type="PANTHER" id="PTHR24388:SF38">
    <property type="entry name" value="PROTEIN SNAIL"/>
    <property type="match status" value="1"/>
</dbReference>
<evidence type="ECO:0000256" key="7">
    <source>
        <dbReference type="ARBA" id="ARBA00023242"/>
    </source>
</evidence>
<dbReference type="PROSITE" id="PS50157">
    <property type="entry name" value="ZINC_FINGER_C2H2_2"/>
    <property type="match status" value="4"/>
</dbReference>
<evidence type="ECO:0000313" key="11">
    <source>
        <dbReference type="Proteomes" id="UP000887540"/>
    </source>
</evidence>